<feature type="domain" description="NlpC/P60" evidence="6">
    <location>
        <begin position="68"/>
        <end position="189"/>
    </location>
</feature>
<evidence type="ECO:0000256" key="5">
    <source>
        <dbReference type="ARBA" id="ARBA00022807"/>
    </source>
</evidence>
<dbReference type="AlphaFoldDB" id="A0A7Y2EAH5"/>
<proteinExistence type="inferred from homology"/>
<keyword evidence="5" id="KW-0788">Thiol protease</keyword>
<protein>
    <recommendedName>
        <fullName evidence="6">NlpC/P60 domain-containing protein</fullName>
    </recommendedName>
</protein>
<dbReference type="GO" id="GO:0006508">
    <property type="term" value="P:proteolysis"/>
    <property type="evidence" value="ECO:0007669"/>
    <property type="project" value="UniProtKB-KW"/>
</dbReference>
<dbReference type="PANTHER" id="PTHR47360">
    <property type="entry name" value="MUREIN DD-ENDOPEPTIDASE MEPS/MUREIN LD-CARBOXYPEPTIDASE"/>
    <property type="match status" value="1"/>
</dbReference>
<dbReference type="InterPro" id="IPR038765">
    <property type="entry name" value="Papain-like_cys_pep_sf"/>
</dbReference>
<dbReference type="GO" id="GO:0008234">
    <property type="term" value="F:cysteine-type peptidase activity"/>
    <property type="evidence" value="ECO:0007669"/>
    <property type="project" value="UniProtKB-KW"/>
</dbReference>
<evidence type="ECO:0000256" key="4">
    <source>
        <dbReference type="ARBA" id="ARBA00022801"/>
    </source>
</evidence>
<organism evidence="7 8">
    <name type="scientific">Eiseniibacteriota bacterium</name>
    <dbReference type="NCBI Taxonomy" id="2212470"/>
    <lineage>
        <taxon>Bacteria</taxon>
        <taxon>Candidatus Eiseniibacteriota</taxon>
    </lineage>
</organism>
<comment type="caution">
    <text evidence="7">The sequence shown here is derived from an EMBL/GenBank/DDBJ whole genome shotgun (WGS) entry which is preliminary data.</text>
</comment>
<comment type="similarity">
    <text evidence="1">Belongs to the peptidase C40 family.</text>
</comment>
<dbReference type="Pfam" id="PF00877">
    <property type="entry name" value="NLPC_P60"/>
    <property type="match status" value="1"/>
</dbReference>
<evidence type="ECO:0000256" key="3">
    <source>
        <dbReference type="ARBA" id="ARBA00022729"/>
    </source>
</evidence>
<dbReference type="Gene3D" id="3.90.1720.10">
    <property type="entry name" value="endopeptidase domain like (from Nostoc punctiforme)"/>
    <property type="match status" value="1"/>
</dbReference>
<reference evidence="7 8" key="1">
    <citation type="submission" date="2020-03" db="EMBL/GenBank/DDBJ databases">
        <title>Metabolic flexibility allows generalist bacteria to become dominant in a frequently disturbed ecosystem.</title>
        <authorList>
            <person name="Chen Y.-J."/>
            <person name="Leung P.M."/>
            <person name="Bay S.K."/>
            <person name="Hugenholtz P."/>
            <person name="Kessler A.J."/>
            <person name="Shelley G."/>
            <person name="Waite D.W."/>
            <person name="Cook P.L."/>
            <person name="Greening C."/>
        </authorList>
    </citation>
    <scope>NUCLEOTIDE SEQUENCE [LARGE SCALE GENOMIC DNA]</scope>
    <source>
        <strain evidence="7">SS_bin_28</strain>
    </source>
</reference>
<dbReference type="InterPro" id="IPR052062">
    <property type="entry name" value="Murein_DD/LD_carboxypeptidase"/>
</dbReference>
<gene>
    <name evidence="7" type="ORF">HKN21_15855</name>
</gene>
<dbReference type="Proteomes" id="UP000547674">
    <property type="component" value="Unassembled WGS sequence"/>
</dbReference>
<keyword evidence="3" id="KW-0732">Signal</keyword>
<evidence type="ECO:0000313" key="8">
    <source>
        <dbReference type="Proteomes" id="UP000547674"/>
    </source>
</evidence>
<keyword evidence="4" id="KW-0378">Hydrolase</keyword>
<evidence type="ECO:0000256" key="2">
    <source>
        <dbReference type="ARBA" id="ARBA00022670"/>
    </source>
</evidence>
<dbReference type="EMBL" id="JABDJR010000634">
    <property type="protein sequence ID" value="NNF08238.1"/>
    <property type="molecule type" value="Genomic_DNA"/>
</dbReference>
<sequence length="190" mass="21110">MVRDFLRTCLSIDLKPSSTQAGRLPLYVSAALLLLFSLGCGGASPQPASGVATSSGTNKDKPHVQDRDDIFYALMDQFADWKGTRYQYGGQSRNGVDCSGFVQLTYKHQFGVNLPRTTKLQARLGPEVSRKKLQVGDLVFFQTGIHVRHVGMYLGNQQFLHASSSKGVTISRMDTAYWSQRFWKATRPLS</sequence>
<keyword evidence="2" id="KW-0645">Protease</keyword>
<accession>A0A7Y2EAH5</accession>
<evidence type="ECO:0000256" key="1">
    <source>
        <dbReference type="ARBA" id="ARBA00007074"/>
    </source>
</evidence>
<name>A0A7Y2EAH5_UNCEI</name>
<dbReference type="PANTHER" id="PTHR47360:SF1">
    <property type="entry name" value="ENDOPEPTIDASE NLPC-RELATED"/>
    <property type="match status" value="1"/>
</dbReference>
<evidence type="ECO:0000313" key="7">
    <source>
        <dbReference type="EMBL" id="NNF08238.1"/>
    </source>
</evidence>
<dbReference type="PROSITE" id="PS51935">
    <property type="entry name" value="NLPC_P60"/>
    <property type="match status" value="1"/>
</dbReference>
<dbReference type="SUPFAM" id="SSF54001">
    <property type="entry name" value="Cysteine proteinases"/>
    <property type="match status" value="1"/>
</dbReference>
<dbReference type="InterPro" id="IPR000064">
    <property type="entry name" value="NLP_P60_dom"/>
</dbReference>
<evidence type="ECO:0000259" key="6">
    <source>
        <dbReference type="PROSITE" id="PS51935"/>
    </source>
</evidence>